<proteinExistence type="evidence at transcript level"/>
<organism evidence="2">
    <name type="scientific">Ixodes ricinus</name>
    <name type="common">Common tick</name>
    <name type="synonym">Acarus ricinus</name>
    <dbReference type="NCBI Taxonomy" id="34613"/>
    <lineage>
        <taxon>Eukaryota</taxon>
        <taxon>Metazoa</taxon>
        <taxon>Ecdysozoa</taxon>
        <taxon>Arthropoda</taxon>
        <taxon>Chelicerata</taxon>
        <taxon>Arachnida</taxon>
        <taxon>Acari</taxon>
        <taxon>Parasitiformes</taxon>
        <taxon>Ixodida</taxon>
        <taxon>Ixodoidea</taxon>
        <taxon>Ixodidae</taxon>
        <taxon>Ixodinae</taxon>
        <taxon>Ixodes</taxon>
    </lineage>
</organism>
<dbReference type="EMBL" id="GANP01014020">
    <property type="protein sequence ID" value="JAB70448.1"/>
    <property type="molecule type" value="mRNA"/>
</dbReference>
<feature type="signal peptide" evidence="1">
    <location>
        <begin position="1"/>
        <end position="19"/>
    </location>
</feature>
<name>V5HBE5_IXORI</name>
<sequence length="233" mass="26293">MMWYIFLRVLSALLQNASARGVSRNFEVAYPKLLESRGLSSEKVIHIKEGLILNLEKTSILSENLVLTDLSGKKPVVTPMNGKYMERNLYHDREKMAAVEVKENNGAVEVSGVISDTLRILSSFILWLELKTGLSHTRFSKLMDHLTMVMTTSKQVAINWKSESMDIFSTGSPKQVQVPDPFLIETQLVADEYFYANFDNDTQLVIYLATAMAAANIRYSNASNPKSNKLDYN</sequence>
<keyword evidence="2" id="KW-0645">Protease</keyword>
<protein>
    <submittedName>
        <fullName evidence="2">Putative tick metalloprotease</fullName>
    </submittedName>
</protein>
<keyword evidence="2" id="KW-0378">Hydrolase</keyword>
<evidence type="ECO:0000313" key="2">
    <source>
        <dbReference type="EMBL" id="JAB70448.1"/>
    </source>
</evidence>
<evidence type="ECO:0000256" key="1">
    <source>
        <dbReference type="SAM" id="SignalP"/>
    </source>
</evidence>
<feature type="chain" id="PRO_5004735268" evidence="1">
    <location>
        <begin position="20"/>
        <end position="233"/>
    </location>
</feature>
<dbReference type="GO" id="GO:0008237">
    <property type="term" value="F:metallopeptidase activity"/>
    <property type="evidence" value="ECO:0007669"/>
    <property type="project" value="UniProtKB-KW"/>
</dbReference>
<dbReference type="AlphaFoldDB" id="V5HBE5"/>
<reference evidence="2" key="1">
    <citation type="journal article" date="2015" name="Sci. Rep.">
        <title>Tissue- and time-dependent transcription in Ixodes ricinus salivary glands and midguts when blood feeding on the vertebrate host.</title>
        <authorList>
            <person name="Kotsyfakis M."/>
            <person name="Schwarz A."/>
            <person name="Erhart J."/>
            <person name="Ribeiro J.M."/>
        </authorList>
    </citation>
    <scope>NUCLEOTIDE SEQUENCE</scope>
    <source>
        <tissue evidence="2">Salivary gland and midgut</tissue>
    </source>
</reference>
<accession>V5HBE5</accession>
<keyword evidence="1" id="KW-0732">Signal</keyword>
<keyword evidence="2" id="KW-0482">Metalloprotease</keyword>
<dbReference type="GO" id="GO:0006508">
    <property type="term" value="P:proteolysis"/>
    <property type="evidence" value="ECO:0007669"/>
    <property type="project" value="UniProtKB-KW"/>
</dbReference>